<evidence type="ECO:0000256" key="1">
    <source>
        <dbReference type="ARBA" id="ARBA00004167"/>
    </source>
</evidence>
<dbReference type="RefSeq" id="WP_307346853.1">
    <property type="nucleotide sequence ID" value="NZ_JAUSVS010000001.1"/>
</dbReference>
<name>A0ABU0IQ28_9CAUL</name>
<keyword evidence="5" id="KW-0732">Signal</keyword>
<evidence type="ECO:0000313" key="8">
    <source>
        <dbReference type="Proteomes" id="UP001228905"/>
    </source>
</evidence>
<gene>
    <name evidence="7" type="ORF">QO010_001021</name>
</gene>
<protein>
    <submittedName>
        <fullName evidence="7">TonB family protein</fullName>
    </submittedName>
</protein>
<sequence>MTLLAALVLMGPATAGAQAQTAEPAPARDSALGPAWIAAPTITDLKAVYPPQARQERVEGTVILSCKVTATGELQGCTVLKESSPGAGFGQAALKLVPKYRMNPRAADGSSMEGAQVALPVRFQITEEGPTPAPG</sequence>
<evidence type="ECO:0000256" key="5">
    <source>
        <dbReference type="SAM" id="SignalP"/>
    </source>
</evidence>
<keyword evidence="2" id="KW-0812">Transmembrane</keyword>
<evidence type="ECO:0000256" key="2">
    <source>
        <dbReference type="ARBA" id="ARBA00022692"/>
    </source>
</evidence>
<keyword evidence="3" id="KW-1133">Transmembrane helix</keyword>
<reference evidence="7 8" key="1">
    <citation type="submission" date="2023-07" db="EMBL/GenBank/DDBJ databases">
        <title>Genomic Encyclopedia of Type Strains, Phase IV (KMG-IV): sequencing the most valuable type-strain genomes for metagenomic binning, comparative biology and taxonomic classification.</title>
        <authorList>
            <person name="Goeker M."/>
        </authorList>
    </citation>
    <scope>NUCLEOTIDE SEQUENCE [LARGE SCALE GENOMIC DNA]</scope>
    <source>
        <strain evidence="7 8">DSM 18695</strain>
    </source>
</reference>
<proteinExistence type="predicted"/>
<dbReference type="EMBL" id="JAUSVS010000001">
    <property type="protein sequence ID" value="MDQ0463273.1"/>
    <property type="molecule type" value="Genomic_DNA"/>
</dbReference>
<evidence type="ECO:0000256" key="4">
    <source>
        <dbReference type="ARBA" id="ARBA00023136"/>
    </source>
</evidence>
<dbReference type="InterPro" id="IPR037682">
    <property type="entry name" value="TonB_C"/>
</dbReference>
<keyword evidence="4" id="KW-0472">Membrane</keyword>
<dbReference type="Pfam" id="PF03544">
    <property type="entry name" value="TonB_C"/>
    <property type="match status" value="1"/>
</dbReference>
<organism evidence="7 8">
    <name type="scientific">Caulobacter ginsengisoli</name>
    <dbReference type="NCBI Taxonomy" id="400775"/>
    <lineage>
        <taxon>Bacteria</taxon>
        <taxon>Pseudomonadati</taxon>
        <taxon>Pseudomonadota</taxon>
        <taxon>Alphaproteobacteria</taxon>
        <taxon>Caulobacterales</taxon>
        <taxon>Caulobacteraceae</taxon>
        <taxon>Caulobacter</taxon>
    </lineage>
</organism>
<dbReference type="Proteomes" id="UP001228905">
    <property type="component" value="Unassembled WGS sequence"/>
</dbReference>
<keyword evidence="8" id="KW-1185">Reference proteome</keyword>
<evidence type="ECO:0000256" key="3">
    <source>
        <dbReference type="ARBA" id="ARBA00022989"/>
    </source>
</evidence>
<evidence type="ECO:0000313" key="7">
    <source>
        <dbReference type="EMBL" id="MDQ0463273.1"/>
    </source>
</evidence>
<dbReference type="SUPFAM" id="SSF74653">
    <property type="entry name" value="TolA/TonB C-terminal domain"/>
    <property type="match status" value="1"/>
</dbReference>
<comment type="caution">
    <text evidence="7">The sequence shown here is derived from an EMBL/GenBank/DDBJ whole genome shotgun (WGS) entry which is preliminary data.</text>
</comment>
<accession>A0ABU0IQ28</accession>
<feature type="chain" id="PRO_5045999215" evidence="5">
    <location>
        <begin position="20"/>
        <end position="135"/>
    </location>
</feature>
<dbReference type="InterPro" id="IPR006260">
    <property type="entry name" value="TonB/TolA_C"/>
</dbReference>
<comment type="subcellular location">
    <subcellularLocation>
        <location evidence="1">Membrane</location>
        <topology evidence="1">Single-pass membrane protein</topology>
    </subcellularLocation>
</comment>
<evidence type="ECO:0000259" key="6">
    <source>
        <dbReference type="PROSITE" id="PS52015"/>
    </source>
</evidence>
<dbReference type="NCBIfam" id="TIGR01352">
    <property type="entry name" value="tonB_Cterm"/>
    <property type="match status" value="1"/>
</dbReference>
<dbReference type="Gene3D" id="3.30.1150.10">
    <property type="match status" value="1"/>
</dbReference>
<feature type="domain" description="TonB C-terminal" evidence="6">
    <location>
        <begin position="34"/>
        <end position="132"/>
    </location>
</feature>
<feature type="signal peptide" evidence="5">
    <location>
        <begin position="1"/>
        <end position="19"/>
    </location>
</feature>
<dbReference type="PROSITE" id="PS52015">
    <property type="entry name" value="TONB_CTD"/>
    <property type="match status" value="1"/>
</dbReference>